<dbReference type="AlphaFoldDB" id="A0AAD5GI44"/>
<name>A0AAD5GI44_AMBAR</name>
<comment type="caution">
    <text evidence="1">The sequence shown here is derived from an EMBL/GenBank/DDBJ whole genome shotgun (WGS) entry which is preliminary data.</text>
</comment>
<reference evidence="1" key="1">
    <citation type="submission" date="2022-06" db="EMBL/GenBank/DDBJ databases">
        <title>Uncovering the hologenomic basis of an extraordinary plant invasion.</title>
        <authorList>
            <person name="Bieker V.C."/>
            <person name="Martin M.D."/>
            <person name="Gilbert T."/>
            <person name="Hodgins K."/>
            <person name="Battlay P."/>
            <person name="Petersen B."/>
            <person name="Wilson J."/>
        </authorList>
    </citation>
    <scope>NUCLEOTIDE SEQUENCE</scope>
    <source>
        <strain evidence="1">AA19_3_7</strain>
        <tissue evidence="1">Leaf</tissue>
    </source>
</reference>
<organism evidence="1 2">
    <name type="scientific">Ambrosia artemisiifolia</name>
    <name type="common">Common ragweed</name>
    <dbReference type="NCBI Taxonomy" id="4212"/>
    <lineage>
        <taxon>Eukaryota</taxon>
        <taxon>Viridiplantae</taxon>
        <taxon>Streptophyta</taxon>
        <taxon>Embryophyta</taxon>
        <taxon>Tracheophyta</taxon>
        <taxon>Spermatophyta</taxon>
        <taxon>Magnoliopsida</taxon>
        <taxon>eudicotyledons</taxon>
        <taxon>Gunneridae</taxon>
        <taxon>Pentapetalae</taxon>
        <taxon>asterids</taxon>
        <taxon>campanulids</taxon>
        <taxon>Asterales</taxon>
        <taxon>Asteraceae</taxon>
        <taxon>Asteroideae</taxon>
        <taxon>Heliantheae alliance</taxon>
        <taxon>Heliantheae</taxon>
        <taxon>Ambrosia</taxon>
    </lineage>
</organism>
<protein>
    <submittedName>
        <fullName evidence="1">Uncharacterized protein</fullName>
    </submittedName>
</protein>
<accession>A0AAD5GI44</accession>
<gene>
    <name evidence="1" type="ORF">M8C21_026914</name>
</gene>
<proteinExistence type="predicted"/>
<evidence type="ECO:0000313" key="1">
    <source>
        <dbReference type="EMBL" id="KAI7742119.1"/>
    </source>
</evidence>
<dbReference type="EMBL" id="JAMZMK010008073">
    <property type="protein sequence ID" value="KAI7742119.1"/>
    <property type="molecule type" value="Genomic_DNA"/>
</dbReference>
<evidence type="ECO:0000313" key="2">
    <source>
        <dbReference type="Proteomes" id="UP001206925"/>
    </source>
</evidence>
<keyword evidence="2" id="KW-1185">Reference proteome</keyword>
<sequence length="149" mass="17449">MDKIRRSFMHMRFFVLESSLLAYYKRKPHDNLVVKTTLKTLEDGGNVEDAIAVCEPNVLHPLIRWKIVNRLHWYVFKFEMAWQHFVESVAVRKASVVFKSLGGLANKIKLVYTILTLPAWNKYVYLRHHPSIEIGTKVGFLIYILRSST</sequence>
<dbReference type="Proteomes" id="UP001206925">
    <property type="component" value="Unassembled WGS sequence"/>
</dbReference>